<name>A0A226E2M8_FOLCA</name>
<sequence length="168" mass="17950">MGGADKPIVAKLVIIASNLTKGAGFFELIPDRRYALMKTARHSHWWEIYDLQVGRRLTAFKTMETHAGYVDTYALPAAVLIDLIRLTVSVYKDEGVGPSVIRTGGSIAGGWAGGYVCAQVGYKAGELLGGMLGPNHEGVMAVVFGYLGGVVGAQYGDKLARLVLQGEY</sequence>
<reference evidence="1 2" key="1">
    <citation type="submission" date="2015-12" db="EMBL/GenBank/DDBJ databases">
        <title>The genome of Folsomia candida.</title>
        <authorList>
            <person name="Faddeeva A."/>
            <person name="Derks M.F."/>
            <person name="Anvar Y."/>
            <person name="Smit S."/>
            <person name="Van Straalen N."/>
            <person name="Roelofs D."/>
        </authorList>
    </citation>
    <scope>NUCLEOTIDE SEQUENCE [LARGE SCALE GENOMIC DNA]</scope>
    <source>
        <strain evidence="1 2">VU population</strain>
        <tissue evidence="1">Whole body</tissue>
    </source>
</reference>
<keyword evidence="2" id="KW-1185">Reference proteome</keyword>
<dbReference type="EMBL" id="LNIX01000007">
    <property type="protein sequence ID" value="OXA51992.1"/>
    <property type="molecule type" value="Genomic_DNA"/>
</dbReference>
<comment type="caution">
    <text evidence="1">The sequence shown here is derived from an EMBL/GenBank/DDBJ whole genome shotgun (WGS) entry which is preliminary data.</text>
</comment>
<dbReference type="AlphaFoldDB" id="A0A226E2M8"/>
<accession>A0A226E2M8</accession>
<evidence type="ECO:0000313" key="1">
    <source>
        <dbReference type="EMBL" id="OXA51992.1"/>
    </source>
</evidence>
<organism evidence="1 2">
    <name type="scientific">Folsomia candida</name>
    <name type="common">Springtail</name>
    <dbReference type="NCBI Taxonomy" id="158441"/>
    <lineage>
        <taxon>Eukaryota</taxon>
        <taxon>Metazoa</taxon>
        <taxon>Ecdysozoa</taxon>
        <taxon>Arthropoda</taxon>
        <taxon>Hexapoda</taxon>
        <taxon>Collembola</taxon>
        <taxon>Entomobryomorpha</taxon>
        <taxon>Isotomoidea</taxon>
        <taxon>Isotomidae</taxon>
        <taxon>Proisotominae</taxon>
        <taxon>Folsomia</taxon>
    </lineage>
</organism>
<dbReference type="Proteomes" id="UP000198287">
    <property type="component" value="Unassembled WGS sequence"/>
</dbReference>
<gene>
    <name evidence="1" type="ORF">Fcan01_13460</name>
</gene>
<evidence type="ECO:0000313" key="2">
    <source>
        <dbReference type="Proteomes" id="UP000198287"/>
    </source>
</evidence>
<protein>
    <submittedName>
        <fullName evidence="1">Uncharacterized protein</fullName>
    </submittedName>
</protein>
<proteinExistence type="predicted"/>